<comment type="subcellular location">
    <subcellularLocation>
        <location evidence="1">Nucleus</location>
    </subcellularLocation>
</comment>
<keyword evidence="6" id="KW-0418">Kinase</keyword>
<evidence type="ECO:0000256" key="3">
    <source>
        <dbReference type="ARBA" id="ARBA00023242"/>
    </source>
</evidence>
<evidence type="ECO:0000313" key="6">
    <source>
        <dbReference type="EMBL" id="GFZ11362.1"/>
    </source>
</evidence>
<dbReference type="AlphaFoldDB" id="A0A7J0GKR5"/>
<keyword evidence="4" id="KW-0812">Transmembrane</keyword>
<dbReference type="PROSITE" id="PS51190">
    <property type="entry name" value="FATC"/>
    <property type="match status" value="1"/>
</dbReference>
<dbReference type="Proteomes" id="UP000585474">
    <property type="component" value="Unassembled WGS sequence"/>
</dbReference>
<dbReference type="InterPro" id="IPR038980">
    <property type="entry name" value="ATM_plant"/>
</dbReference>
<proteinExistence type="predicted"/>
<dbReference type="GO" id="GO:0006974">
    <property type="term" value="P:DNA damage response"/>
    <property type="evidence" value="ECO:0007669"/>
    <property type="project" value="UniProtKB-KW"/>
</dbReference>
<protein>
    <submittedName>
        <fullName evidence="6">Serine/threonine-kinase ATM-like protein</fullName>
    </submittedName>
</protein>
<feature type="transmembrane region" description="Helical" evidence="4">
    <location>
        <begin position="228"/>
        <end position="248"/>
    </location>
</feature>
<keyword evidence="2" id="KW-0227">DNA damage</keyword>
<dbReference type="InterPro" id="IPR036940">
    <property type="entry name" value="PI3/4_kinase_cat_sf"/>
</dbReference>
<keyword evidence="4" id="KW-1133">Transmembrane helix</keyword>
<evidence type="ECO:0000259" key="5">
    <source>
        <dbReference type="PROSITE" id="PS51190"/>
    </source>
</evidence>
<evidence type="ECO:0000313" key="7">
    <source>
        <dbReference type="Proteomes" id="UP000585474"/>
    </source>
</evidence>
<dbReference type="SMART" id="SM01343">
    <property type="entry name" value="FATC"/>
    <property type="match status" value="1"/>
</dbReference>
<dbReference type="SUPFAM" id="SSF56112">
    <property type="entry name" value="Protein kinase-like (PK-like)"/>
    <property type="match status" value="1"/>
</dbReference>
<dbReference type="OrthoDB" id="381190at2759"/>
<dbReference type="InterPro" id="IPR000403">
    <property type="entry name" value="PI3/4_kinase_cat_dom"/>
</dbReference>
<reference evidence="6 7" key="1">
    <citation type="submission" date="2019-07" db="EMBL/GenBank/DDBJ databases">
        <title>De Novo Assembly of kiwifruit Actinidia rufa.</title>
        <authorList>
            <person name="Sugita-Konishi S."/>
            <person name="Sato K."/>
            <person name="Mori E."/>
            <person name="Abe Y."/>
            <person name="Kisaki G."/>
            <person name="Hamano K."/>
            <person name="Suezawa K."/>
            <person name="Otani M."/>
            <person name="Fukuda T."/>
            <person name="Manabe T."/>
            <person name="Gomi K."/>
            <person name="Tabuchi M."/>
            <person name="Akimitsu K."/>
            <person name="Kataoka I."/>
        </authorList>
    </citation>
    <scope>NUCLEOTIDE SEQUENCE [LARGE SCALE GENOMIC DNA]</scope>
    <source>
        <strain evidence="7">cv. Fuchu</strain>
    </source>
</reference>
<sequence length="604" mass="67060">MNKEEQTRKSKIDKSGCWNIMRRTFHEVCQNFRFVLLSVISSLQSILITLLTSLEGLSELQVGYIVGLGDRQSMNILIDQAPAEVVHIDLGVAFEQGLMLKTHGMGVTSVEECFRRCYEETLSVMRINKEALVTIVEETDDLETSLEDSQEEYEGNEDAASALLCVKQKLDGYEEGEMRSVHGQVQQLIQDASDPDSLCQMFLDLASAWQSGANLGMHPRSSFGMTQASVIALAFLSFSTFSIHRVYVLYSRPTSRCFTCFVSGMTLSSCLMKFVSILGILYGVHAKTSMFVVRNSMNLVLSCSVRTSLSSSTIYTSFMATFVETVVSSLNELIKKSLKELDNFRLLKDYVDALPHPIVMVPRTFPMLELAISPGKSPYSLLCLPDIVLQLSKHFNFGHEVVKLVWGIECQGLRIELVEASYGPGGEFVKPLQPEVTQTRWKHPAHECVNVVPQCHHLPEVADNCGGCLNLAVLARDLAWGLAFVAKVVLACNLACKSPLYRLRLVLRVSRRSTLEGTRPSSTLHLPETIALLSLWLSVSVLSGATYFQFGPLRGMLVRWKLLQIYQLSFHSTDGGSLAIFSSFGEQSTRPLTEVALGLPPRIG</sequence>
<dbReference type="GO" id="GO:0004674">
    <property type="term" value="F:protein serine/threonine kinase activity"/>
    <property type="evidence" value="ECO:0007669"/>
    <property type="project" value="InterPro"/>
</dbReference>
<gene>
    <name evidence="6" type="ORF">Acr_22g0007600</name>
</gene>
<dbReference type="GO" id="GO:0005634">
    <property type="term" value="C:nucleus"/>
    <property type="evidence" value="ECO:0007669"/>
    <property type="project" value="UniProtKB-SubCell"/>
</dbReference>
<dbReference type="Pfam" id="PF02260">
    <property type="entry name" value="FATC"/>
    <property type="match status" value="1"/>
</dbReference>
<dbReference type="EMBL" id="BJWL01000022">
    <property type="protein sequence ID" value="GFZ11362.1"/>
    <property type="molecule type" value="Genomic_DNA"/>
</dbReference>
<keyword evidence="4" id="KW-0472">Membrane</keyword>
<dbReference type="InterPro" id="IPR011009">
    <property type="entry name" value="Kinase-like_dom_sf"/>
</dbReference>
<keyword evidence="7" id="KW-1185">Reference proteome</keyword>
<keyword evidence="3" id="KW-0539">Nucleus</keyword>
<evidence type="ECO:0000256" key="2">
    <source>
        <dbReference type="ARBA" id="ARBA00022763"/>
    </source>
</evidence>
<feature type="domain" description="FATC" evidence="5">
    <location>
        <begin position="177"/>
        <end position="213"/>
    </location>
</feature>
<evidence type="ECO:0000256" key="1">
    <source>
        <dbReference type="ARBA" id="ARBA00004123"/>
    </source>
</evidence>
<dbReference type="PANTHER" id="PTHR37079">
    <property type="entry name" value="SERINE/THREONINE-PROTEIN KINASE ATM"/>
    <property type="match status" value="1"/>
</dbReference>
<feature type="transmembrane region" description="Helical" evidence="4">
    <location>
        <begin position="260"/>
        <end position="284"/>
    </location>
</feature>
<keyword evidence="6" id="KW-0808">Transferase</keyword>
<organism evidence="6 7">
    <name type="scientific">Actinidia rufa</name>
    <dbReference type="NCBI Taxonomy" id="165716"/>
    <lineage>
        <taxon>Eukaryota</taxon>
        <taxon>Viridiplantae</taxon>
        <taxon>Streptophyta</taxon>
        <taxon>Embryophyta</taxon>
        <taxon>Tracheophyta</taxon>
        <taxon>Spermatophyta</taxon>
        <taxon>Magnoliopsida</taxon>
        <taxon>eudicotyledons</taxon>
        <taxon>Gunneridae</taxon>
        <taxon>Pentapetalae</taxon>
        <taxon>asterids</taxon>
        <taxon>Ericales</taxon>
        <taxon>Actinidiaceae</taxon>
        <taxon>Actinidia</taxon>
    </lineage>
</organism>
<accession>A0A7J0GKR5</accession>
<name>A0A7J0GKR5_9ERIC</name>
<evidence type="ECO:0000256" key="4">
    <source>
        <dbReference type="SAM" id="Phobius"/>
    </source>
</evidence>
<dbReference type="PANTHER" id="PTHR37079:SF4">
    <property type="entry name" value="SERINE_THREONINE-PROTEIN KINASE ATM"/>
    <property type="match status" value="1"/>
</dbReference>
<dbReference type="InterPro" id="IPR003152">
    <property type="entry name" value="FATC_dom"/>
</dbReference>
<feature type="transmembrane region" description="Helical" evidence="4">
    <location>
        <begin position="31"/>
        <end position="51"/>
    </location>
</feature>
<dbReference type="Gene3D" id="1.10.1070.11">
    <property type="entry name" value="Phosphatidylinositol 3-/4-kinase, catalytic domain"/>
    <property type="match status" value="1"/>
</dbReference>
<comment type="caution">
    <text evidence="6">The sequence shown here is derived from an EMBL/GenBank/DDBJ whole genome shotgun (WGS) entry which is preliminary data.</text>
</comment>
<dbReference type="Pfam" id="PF00454">
    <property type="entry name" value="PI3_PI4_kinase"/>
    <property type="match status" value="1"/>
</dbReference>